<dbReference type="RefSeq" id="WP_133497121.1">
    <property type="nucleotide sequence ID" value="NZ_BMLU01000023.1"/>
</dbReference>
<gene>
    <name evidence="2" type="ORF">EV664_1227</name>
</gene>
<dbReference type="Proteomes" id="UP000295493">
    <property type="component" value="Unassembled WGS sequence"/>
</dbReference>
<protein>
    <submittedName>
        <fullName evidence="2">Uncharacterized protein</fullName>
    </submittedName>
</protein>
<evidence type="ECO:0000313" key="2">
    <source>
        <dbReference type="EMBL" id="TDN77899.1"/>
    </source>
</evidence>
<dbReference type="EMBL" id="SNWD01000022">
    <property type="protein sequence ID" value="TDN77899.1"/>
    <property type="molecule type" value="Genomic_DNA"/>
</dbReference>
<organism evidence="2 3">
    <name type="scientific">Stakelama pacifica</name>
    <dbReference type="NCBI Taxonomy" id="517720"/>
    <lineage>
        <taxon>Bacteria</taxon>
        <taxon>Pseudomonadati</taxon>
        <taxon>Pseudomonadota</taxon>
        <taxon>Alphaproteobacteria</taxon>
        <taxon>Sphingomonadales</taxon>
        <taxon>Sphingomonadaceae</taxon>
        <taxon>Stakelama</taxon>
    </lineage>
</organism>
<name>A0A4R6F9X1_9SPHN</name>
<accession>A0A4R6F9X1</accession>
<keyword evidence="1" id="KW-0812">Transmembrane</keyword>
<evidence type="ECO:0000256" key="1">
    <source>
        <dbReference type="SAM" id="Phobius"/>
    </source>
</evidence>
<sequence>MDDRTFRRRFVIALVVAAVVLLGWTWFRTDGFSGERKGCEPGRNVERDAEGKVTAIRSTVCVDD</sequence>
<keyword evidence="1" id="KW-1133">Transmembrane helix</keyword>
<proteinExistence type="predicted"/>
<keyword evidence="3" id="KW-1185">Reference proteome</keyword>
<evidence type="ECO:0000313" key="3">
    <source>
        <dbReference type="Proteomes" id="UP000295493"/>
    </source>
</evidence>
<dbReference type="AlphaFoldDB" id="A0A4R6F9X1"/>
<keyword evidence="1" id="KW-0472">Membrane</keyword>
<comment type="caution">
    <text evidence="2">The sequence shown here is derived from an EMBL/GenBank/DDBJ whole genome shotgun (WGS) entry which is preliminary data.</text>
</comment>
<feature type="transmembrane region" description="Helical" evidence="1">
    <location>
        <begin position="6"/>
        <end position="27"/>
    </location>
</feature>
<reference evidence="2 3" key="1">
    <citation type="submission" date="2019-03" db="EMBL/GenBank/DDBJ databases">
        <title>Genomic Encyclopedia of Type Strains, Phase IV (KMG-IV): sequencing the most valuable type-strain genomes for metagenomic binning, comparative biology and taxonomic classification.</title>
        <authorList>
            <person name="Goeker M."/>
        </authorList>
    </citation>
    <scope>NUCLEOTIDE SEQUENCE [LARGE SCALE GENOMIC DNA]</scope>
    <source>
        <strain evidence="2 3">DSM 25059</strain>
    </source>
</reference>